<organism evidence="2 3">
    <name type="scientific">Streptomyces galbus</name>
    <dbReference type="NCBI Taxonomy" id="33898"/>
    <lineage>
        <taxon>Bacteria</taxon>
        <taxon>Bacillati</taxon>
        <taxon>Actinomycetota</taxon>
        <taxon>Actinomycetes</taxon>
        <taxon>Kitasatosporales</taxon>
        <taxon>Streptomycetaceae</taxon>
        <taxon>Streptomyces</taxon>
    </lineage>
</organism>
<dbReference type="PANTHER" id="PTHR47649:SF1">
    <property type="entry name" value="RIBONUCLEASE D"/>
    <property type="match status" value="1"/>
</dbReference>
<dbReference type="Pfam" id="PF01612">
    <property type="entry name" value="DNA_pol_A_exo1"/>
    <property type="match status" value="1"/>
</dbReference>
<evidence type="ECO:0000313" key="2">
    <source>
        <dbReference type="EMBL" id="NKQ26580.1"/>
    </source>
</evidence>
<dbReference type="Proteomes" id="UP000744032">
    <property type="component" value="Unassembled WGS sequence"/>
</dbReference>
<dbReference type="InterPro" id="IPR002562">
    <property type="entry name" value="3'-5'_exonuclease_dom"/>
</dbReference>
<dbReference type="EMBL" id="JAAXMD010000187">
    <property type="protein sequence ID" value="NKQ26580.1"/>
    <property type="molecule type" value="Genomic_DNA"/>
</dbReference>
<protein>
    <submittedName>
        <fullName evidence="2">Ribonuclease D</fullName>
    </submittedName>
</protein>
<reference evidence="2 3" key="1">
    <citation type="submission" date="2020-04" db="EMBL/GenBank/DDBJ databases">
        <title>Genome sequence of Streptomyces galbus strain I339.</title>
        <authorList>
            <person name="Silva E.A.N."/>
            <person name="Merces M."/>
            <person name="Castelo Branco A.P.O.T."/>
            <person name="Vasconcelos P.C."/>
            <person name="Costa N.P."/>
            <person name="Marinho G.C.S."/>
            <person name="Oliveira C.J.B."/>
            <person name="Araujo D."/>
            <person name="Rodrigues Junior V.S."/>
            <person name="Almeida R."/>
            <person name="Silva Filho U.R."/>
            <person name="Andrade A.S.A."/>
            <person name="Cibulski S.P."/>
        </authorList>
    </citation>
    <scope>NUCLEOTIDE SEQUENCE [LARGE SCALE GENOMIC DNA]</scope>
    <source>
        <strain evidence="2 3">I339</strain>
    </source>
</reference>
<evidence type="ECO:0000313" key="3">
    <source>
        <dbReference type="Proteomes" id="UP000744032"/>
    </source>
</evidence>
<sequence>MTGDLTQDAFRAITSQRHVAWDIETNGLDPQTSDIGICQLFSPVIGACVVTDISRRPSLLMQLLESQETIKVFHHAPFDLSFMVQKWGVAPKAVACTKIAAKIISPDTDPVRYSLKYLMEHHFKLKLNKEMRFSDWMADSLTSEQLQYAVGDVKKLLDLYELLRETLESIGLSGLYEECCEFLPTHVKLKLRGCPDPYKY</sequence>
<dbReference type="InterPro" id="IPR051086">
    <property type="entry name" value="RNase_D-like"/>
</dbReference>
<dbReference type="InterPro" id="IPR012337">
    <property type="entry name" value="RNaseH-like_sf"/>
</dbReference>
<dbReference type="CDD" id="cd06142">
    <property type="entry name" value="RNaseD_exo"/>
    <property type="match status" value="1"/>
</dbReference>
<name>A0ABX1IMS5_STRGB</name>
<dbReference type="SMART" id="SM00474">
    <property type="entry name" value="35EXOc"/>
    <property type="match status" value="1"/>
</dbReference>
<evidence type="ECO:0000259" key="1">
    <source>
        <dbReference type="SMART" id="SM00474"/>
    </source>
</evidence>
<comment type="caution">
    <text evidence="2">The sequence shown here is derived from an EMBL/GenBank/DDBJ whole genome shotgun (WGS) entry which is preliminary data.</text>
</comment>
<proteinExistence type="predicted"/>
<keyword evidence="3" id="KW-1185">Reference proteome</keyword>
<accession>A0ABX1IMS5</accession>
<feature type="domain" description="3'-5' exonuclease" evidence="1">
    <location>
        <begin position="1"/>
        <end position="168"/>
    </location>
</feature>
<dbReference type="InterPro" id="IPR036397">
    <property type="entry name" value="RNaseH_sf"/>
</dbReference>
<dbReference type="Gene3D" id="3.30.420.10">
    <property type="entry name" value="Ribonuclease H-like superfamily/Ribonuclease H"/>
    <property type="match status" value="1"/>
</dbReference>
<gene>
    <name evidence="2" type="ORF">HF200_19690</name>
</gene>
<dbReference type="PANTHER" id="PTHR47649">
    <property type="entry name" value="RIBONUCLEASE D"/>
    <property type="match status" value="1"/>
</dbReference>
<dbReference type="SUPFAM" id="SSF53098">
    <property type="entry name" value="Ribonuclease H-like"/>
    <property type="match status" value="1"/>
</dbReference>